<feature type="compositionally biased region" description="Pro residues" evidence="1">
    <location>
        <begin position="126"/>
        <end position="144"/>
    </location>
</feature>
<keyword evidence="4" id="KW-1185">Reference proteome</keyword>
<proteinExistence type="predicted"/>
<protein>
    <recommendedName>
        <fullName evidence="5">EfeO-type cupredoxin-like domain-containing protein</fullName>
    </recommendedName>
</protein>
<feature type="chain" id="PRO_5021973509" description="EfeO-type cupredoxin-like domain-containing protein" evidence="2">
    <location>
        <begin position="31"/>
        <end position="152"/>
    </location>
</feature>
<organism evidence="3 4">
    <name type="scientific">Nocardia ninae NBRC 108245</name>
    <dbReference type="NCBI Taxonomy" id="1210091"/>
    <lineage>
        <taxon>Bacteria</taxon>
        <taxon>Bacillati</taxon>
        <taxon>Actinomycetota</taxon>
        <taxon>Actinomycetes</taxon>
        <taxon>Mycobacteriales</taxon>
        <taxon>Nocardiaceae</taxon>
        <taxon>Nocardia</taxon>
    </lineage>
</organism>
<gene>
    <name evidence="3" type="ORF">NN4_49330</name>
</gene>
<evidence type="ECO:0000256" key="1">
    <source>
        <dbReference type="SAM" id="MobiDB-lite"/>
    </source>
</evidence>
<reference evidence="3 4" key="1">
    <citation type="submission" date="2019-07" db="EMBL/GenBank/DDBJ databases">
        <title>Whole genome shotgun sequence of Nocardia ninae NBRC 108245.</title>
        <authorList>
            <person name="Hosoyama A."/>
            <person name="Uohara A."/>
            <person name="Ohji S."/>
            <person name="Ichikawa N."/>
        </authorList>
    </citation>
    <scope>NUCLEOTIDE SEQUENCE [LARGE SCALE GENOMIC DNA]</scope>
    <source>
        <strain evidence="3 4">NBRC 108245</strain>
    </source>
</reference>
<feature type="region of interest" description="Disordered" evidence="1">
    <location>
        <begin position="117"/>
        <end position="152"/>
    </location>
</feature>
<keyword evidence="2" id="KW-0732">Signal</keyword>
<name>A0A511MIC4_9NOCA</name>
<comment type="caution">
    <text evidence="3">The sequence shown here is derived from an EMBL/GenBank/DDBJ whole genome shotgun (WGS) entry which is preliminary data.</text>
</comment>
<dbReference type="Proteomes" id="UP000321424">
    <property type="component" value="Unassembled WGS sequence"/>
</dbReference>
<dbReference type="EMBL" id="BJXA01000036">
    <property type="protein sequence ID" value="GEM40414.1"/>
    <property type="molecule type" value="Genomic_DNA"/>
</dbReference>
<evidence type="ECO:0000313" key="4">
    <source>
        <dbReference type="Proteomes" id="UP000321424"/>
    </source>
</evidence>
<feature type="signal peptide" evidence="2">
    <location>
        <begin position="1"/>
        <end position="30"/>
    </location>
</feature>
<evidence type="ECO:0000256" key="2">
    <source>
        <dbReference type="SAM" id="SignalP"/>
    </source>
</evidence>
<accession>A0A511MIC4</accession>
<evidence type="ECO:0008006" key="5">
    <source>
        <dbReference type="Google" id="ProtNLM"/>
    </source>
</evidence>
<evidence type="ECO:0000313" key="3">
    <source>
        <dbReference type="EMBL" id="GEM40414.1"/>
    </source>
</evidence>
<sequence>MQQMRAYAGSIVVGIATSAMVLFGAGTAAAVVPLTATPGTNALTFTFQNNDIEATTCAAHADGPVYFDTITLRVPPRASATVTYTDVPAGFYHVTWGCRAFSQGDLSVTVVGAELEGAKPHQGPANPAPANPAPAQPNPAPQRPPSGSFGSI</sequence>
<dbReference type="AlphaFoldDB" id="A0A511MIC4"/>